<dbReference type="GO" id="GO:0005615">
    <property type="term" value="C:extracellular space"/>
    <property type="evidence" value="ECO:0007669"/>
    <property type="project" value="TreeGrafter"/>
</dbReference>
<dbReference type="Ensembl" id="ENSLACT00000008707.1">
    <property type="protein sequence ID" value="ENSLACP00000008639.1"/>
    <property type="gene ID" value="ENSLACG00000007636.1"/>
</dbReference>
<dbReference type="SMART" id="SM00159">
    <property type="entry name" value="PTX"/>
    <property type="match status" value="1"/>
</dbReference>
<dbReference type="InterPro" id="IPR030476">
    <property type="entry name" value="Pentaxin_CS"/>
</dbReference>
<reference evidence="4" key="2">
    <citation type="submission" date="2025-08" db="UniProtKB">
        <authorList>
            <consortium name="Ensembl"/>
        </authorList>
    </citation>
    <scope>IDENTIFICATION</scope>
</reference>
<dbReference type="PANTHER" id="PTHR46943:SF1">
    <property type="entry name" value="PENTRAXIN-RELATED PROTEIN PTX3"/>
    <property type="match status" value="1"/>
</dbReference>
<dbReference type="InParanoid" id="H3AG68"/>
<dbReference type="InterPro" id="IPR013320">
    <property type="entry name" value="ConA-like_dom_sf"/>
</dbReference>
<sequence length="392" mass="43152">PRGESHPCPADRARWDKMFVMLEDSQMRQNMLLSSVDDLLAPEVQTLRLDVQCFPQAFHGACNSATQRASEHIADRLNKKLNVLEENTLKTRSVSQKDRSEQTSLLQVQERQRKGLSQLTLLMEGMVKQLVAIETAMKTPSPARTPSEVMGLEDLKGDFVGLANRLQQTQADLEGIQNKMADKFLPTGCQMSLAFPMRSKSIYAQVYPTTDTNLTSFTACVWVKPTEVLERTGLFFYSTRENVSEFELALRKNAVVFSMGGQQLQAATSHPSPAGKWAHYCSTWDSDSSNATLWANGKQCGNREGMAWGHAALKGGIFTLGQAGATGRGHFSQSTAFAGKMTGFGVWGRVLTDAEILQLARDDGSCSRFIGDVVGWGISEIRPHGGAILHMQ</sequence>
<comment type="caution">
    <text evidence="2">Lacks conserved residue(s) required for the propagation of feature annotation.</text>
</comment>
<reference evidence="5" key="1">
    <citation type="submission" date="2011-08" db="EMBL/GenBank/DDBJ databases">
        <title>The draft genome of Latimeria chalumnae.</title>
        <authorList>
            <person name="Di Palma F."/>
            <person name="Alfoldi J."/>
            <person name="Johnson J."/>
            <person name="Berlin A."/>
            <person name="Gnerre S."/>
            <person name="Jaffe D."/>
            <person name="MacCallum I."/>
            <person name="Young S."/>
            <person name="Walker B.J."/>
            <person name="Lander E."/>
            <person name="Lindblad-Toh K."/>
        </authorList>
    </citation>
    <scope>NUCLEOTIDE SEQUENCE [LARGE SCALE GENOMIC DNA]</scope>
    <source>
        <strain evidence="5">Wild caught</strain>
    </source>
</reference>
<dbReference type="Bgee" id="ENSLACG00000007636">
    <property type="expression patterns" value="Expressed in pelvic fin and 5 other cell types or tissues"/>
</dbReference>
<protein>
    <submittedName>
        <fullName evidence="4">Pentraxin 3, long b</fullName>
    </submittedName>
</protein>
<dbReference type="GO" id="GO:0045087">
    <property type="term" value="P:innate immune response"/>
    <property type="evidence" value="ECO:0007669"/>
    <property type="project" value="TreeGrafter"/>
</dbReference>
<evidence type="ECO:0000259" key="3">
    <source>
        <dbReference type="PROSITE" id="PS51828"/>
    </source>
</evidence>
<dbReference type="PROSITE" id="PS00289">
    <property type="entry name" value="PTX_1"/>
    <property type="match status" value="1"/>
</dbReference>
<evidence type="ECO:0000256" key="2">
    <source>
        <dbReference type="PROSITE-ProRule" id="PRU01172"/>
    </source>
</evidence>
<evidence type="ECO:0000313" key="4">
    <source>
        <dbReference type="Ensembl" id="ENSLACP00000008639.1"/>
    </source>
</evidence>
<dbReference type="GeneTree" id="ENSGT01100000263515"/>
<evidence type="ECO:0000256" key="1">
    <source>
        <dbReference type="ARBA" id="ARBA00023157"/>
    </source>
</evidence>
<dbReference type="InterPro" id="IPR058832">
    <property type="entry name" value="PTX3_N"/>
</dbReference>
<dbReference type="PROSITE" id="PS51828">
    <property type="entry name" value="PTX_2"/>
    <property type="match status" value="1"/>
</dbReference>
<dbReference type="AlphaFoldDB" id="H3AG68"/>
<keyword evidence="1" id="KW-1015">Disulfide bond</keyword>
<dbReference type="eggNOG" id="ENOG502QUBX">
    <property type="taxonomic scope" value="Eukaryota"/>
</dbReference>
<reference evidence="4" key="3">
    <citation type="submission" date="2025-09" db="UniProtKB">
        <authorList>
            <consortium name="Ensembl"/>
        </authorList>
    </citation>
    <scope>IDENTIFICATION</scope>
</reference>
<dbReference type="HOGENOM" id="CLU_725544_0_0_1"/>
<dbReference type="InterPro" id="IPR001759">
    <property type="entry name" value="PTX_dom"/>
</dbReference>
<dbReference type="STRING" id="7897.ENSLACP00000008639"/>
<keyword evidence="5" id="KW-1185">Reference proteome</keyword>
<dbReference type="Pfam" id="PF00354">
    <property type="entry name" value="Pentaxin"/>
    <property type="match status" value="1"/>
</dbReference>
<dbReference type="PANTHER" id="PTHR46943">
    <property type="entry name" value="PENTRAXIN-RELATED PROTEIN PTX3"/>
    <property type="match status" value="1"/>
</dbReference>
<dbReference type="Proteomes" id="UP000008672">
    <property type="component" value="Unassembled WGS sequence"/>
</dbReference>
<feature type="domain" description="Pentraxin (PTX)" evidence="3">
    <location>
        <begin position="189"/>
        <end position="392"/>
    </location>
</feature>
<proteinExistence type="predicted"/>
<accession>H3AG68</accession>
<evidence type="ECO:0000313" key="5">
    <source>
        <dbReference type="Proteomes" id="UP000008672"/>
    </source>
</evidence>
<dbReference type="GO" id="GO:0001849">
    <property type="term" value="F:complement component C1q complex binding"/>
    <property type="evidence" value="ECO:0007669"/>
    <property type="project" value="TreeGrafter"/>
</dbReference>
<dbReference type="Gene3D" id="2.60.120.200">
    <property type="match status" value="1"/>
</dbReference>
<dbReference type="SUPFAM" id="SSF49899">
    <property type="entry name" value="Concanavalin A-like lectins/glucanases"/>
    <property type="match status" value="1"/>
</dbReference>
<name>H3AG68_LATCH</name>
<organism evidence="4 5">
    <name type="scientific">Latimeria chalumnae</name>
    <name type="common">Coelacanth</name>
    <dbReference type="NCBI Taxonomy" id="7897"/>
    <lineage>
        <taxon>Eukaryota</taxon>
        <taxon>Metazoa</taxon>
        <taxon>Chordata</taxon>
        <taxon>Craniata</taxon>
        <taxon>Vertebrata</taxon>
        <taxon>Euteleostomi</taxon>
        <taxon>Coelacanthiformes</taxon>
        <taxon>Coelacanthidae</taxon>
        <taxon>Latimeria</taxon>
    </lineage>
</organism>
<dbReference type="Pfam" id="PF26206">
    <property type="entry name" value="PTX3_N"/>
    <property type="match status" value="1"/>
</dbReference>
<dbReference type="EMBL" id="AFYH01088905">
    <property type="status" value="NOT_ANNOTATED_CDS"/>
    <property type="molecule type" value="Genomic_DNA"/>
</dbReference>
<dbReference type="InterPro" id="IPR042837">
    <property type="entry name" value="PTX3"/>
</dbReference>
<dbReference type="EMBL" id="AFYH01088906">
    <property type="status" value="NOT_ANNOTATED_CDS"/>
    <property type="molecule type" value="Genomic_DNA"/>
</dbReference>
<dbReference type="PRINTS" id="PR00895">
    <property type="entry name" value="PENTAXIN"/>
</dbReference>